<accession>A0ABX0G9C6</accession>
<name>A0ABX0G9C6_9RHOB</name>
<dbReference type="Proteomes" id="UP001515660">
    <property type="component" value="Unassembled WGS sequence"/>
</dbReference>
<sequence>MQIPGIQRSDMQYFSRPVRHADLKASIRLYGERVMPMVQDMFADKAT</sequence>
<evidence type="ECO:0000313" key="1">
    <source>
        <dbReference type="EMBL" id="NHB77897.1"/>
    </source>
</evidence>
<dbReference type="RefSeq" id="WP_166403917.1">
    <property type="nucleotide sequence ID" value="NZ_JAANHS010000012.1"/>
</dbReference>
<proteinExistence type="predicted"/>
<reference evidence="1 2" key="1">
    <citation type="journal article" date="2022" name="Microorganisms">
        <title>Genome Sequence and Characterization of a Xanthorhodopsin-Containing, Aerobic Anoxygenic Phototrophic Rhodobacter Species, Isolated from Mesophilic Conditions at Yellowstone National Park.</title>
        <authorList>
            <person name="Kyndt J.A."/>
            <person name="Robertson S."/>
            <person name="Shoffstall I.B."/>
            <person name="Ramaley R.F."/>
            <person name="Meyer T.E."/>
        </authorList>
    </citation>
    <scope>NUCLEOTIDE SEQUENCE [LARGE SCALE GENOMIC DNA]</scope>
    <source>
        <strain evidence="1 2">M37P</strain>
    </source>
</reference>
<evidence type="ECO:0000313" key="2">
    <source>
        <dbReference type="Proteomes" id="UP001515660"/>
    </source>
</evidence>
<comment type="caution">
    <text evidence="1">The sequence shown here is derived from an EMBL/GenBank/DDBJ whole genome shotgun (WGS) entry which is preliminary data.</text>
</comment>
<dbReference type="EMBL" id="JAANHS010000012">
    <property type="protein sequence ID" value="NHB77897.1"/>
    <property type="molecule type" value="Genomic_DNA"/>
</dbReference>
<organism evidence="1 2">
    <name type="scientific">Rhodobacter calidifons</name>
    <dbReference type="NCBI Taxonomy" id="2715277"/>
    <lineage>
        <taxon>Bacteria</taxon>
        <taxon>Pseudomonadati</taxon>
        <taxon>Pseudomonadota</taxon>
        <taxon>Alphaproteobacteria</taxon>
        <taxon>Rhodobacterales</taxon>
        <taxon>Rhodobacter group</taxon>
        <taxon>Rhodobacter</taxon>
    </lineage>
</organism>
<gene>
    <name evidence="1" type="ORF">G8O29_14340</name>
</gene>
<keyword evidence="2" id="KW-1185">Reference proteome</keyword>
<protein>
    <submittedName>
        <fullName evidence="1">Uncharacterized protein</fullName>
    </submittedName>
</protein>